<dbReference type="InterPro" id="IPR018391">
    <property type="entry name" value="PQQ_b-propeller_rpt"/>
</dbReference>
<evidence type="ECO:0000256" key="1">
    <source>
        <dbReference type="SAM" id="SignalP"/>
    </source>
</evidence>
<feature type="domain" description="Pyrrolo-quinoline quinone repeat" evidence="2">
    <location>
        <begin position="63"/>
        <end position="186"/>
    </location>
</feature>
<dbReference type="PANTHER" id="PTHR34512">
    <property type="entry name" value="CELL SURFACE PROTEIN"/>
    <property type="match status" value="1"/>
</dbReference>
<dbReference type="PROSITE" id="PS51257">
    <property type="entry name" value="PROKAR_LIPOPROTEIN"/>
    <property type="match status" value="1"/>
</dbReference>
<evidence type="ECO:0000313" key="3">
    <source>
        <dbReference type="EMBL" id="TQF73314.1"/>
    </source>
</evidence>
<dbReference type="OrthoDB" id="6189277at2"/>
<evidence type="ECO:0000259" key="2">
    <source>
        <dbReference type="Pfam" id="PF13360"/>
    </source>
</evidence>
<dbReference type="Gene3D" id="2.130.10.10">
    <property type="entry name" value="YVTN repeat-like/Quinoprotein amine dehydrogenase"/>
    <property type="match status" value="2"/>
</dbReference>
<name>A0A541BM16_9NOCA</name>
<dbReference type="InterPro" id="IPR002372">
    <property type="entry name" value="PQQ_rpt_dom"/>
</dbReference>
<dbReference type="SMART" id="SM00564">
    <property type="entry name" value="PQQ"/>
    <property type="match status" value="3"/>
</dbReference>
<dbReference type="RefSeq" id="WP_142097058.1">
    <property type="nucleotide sequence ID" value="NZ_VIGH01000003.1"/>
</dbReference>
<keyword evidence="1" id="KW-0732">Signal</keyword>
<reference evidence="3 4" key="1">
    <citation type="submission" date="2019-06" db="EMBL/GenBank/DDBJ databases">
        <title>Rhodococcus spaelei sp. nov., isolated from a cave.</title>
        <authorList>
            <person name="Lee S.D."/>
        </authorList>
    </citation>
    <scope>NUCLEOTIDE SEQUENCE [LARGE SCALE GENOMIC DNA]</scope>
    <source>
        <strain evidence="3 4">C9-5</strain>
    </source>
</reference>
<proteinExistence type="predicted"/>
<accession>A0A541BM16</accession>
<dbReference type="InterPro" id="IPR011047">
    <property type="entry name" value="Quinoprotein_ADH-like_sf"/>
</dbReference>
<dbReference type="SUPFAM" id="SSF50998">
    <property type="entry name" value="Quinoprotein alcohol dehydrogenase-like"/>
    <property type="match status" value="1"/>
</dbReference>
<dbReference type="AlphaFoldDB" id="A0A541BM16"/>
<dbReference type="Proteomes" id="UP000316256">
    <property type="component" value="Unassembled WGS sequence"/>
</dbReference>
<dbReference type="EMBL" id="VIGH01000003">
    <property type="protein sequence ID" value="TQF73314.1"/>
    <property type="molecule type" value="Genomic_DNA"/>
</dbReference>
<comment type="caution">
    <text evidence="3">The sequence shown here is derived from an EMBL/GenBank/DDBJ whole genome shotgun (WGS) entry which is preliminary data.</text>
</comment>
<feature type="chain" id="PRO_5039642922" evidence="1">
    <location>
        <begin position="23"/>
        <end position="433"/>
    </location>
</feature>
<dbReference type="Pfam" id="PF13360">
    <property type="entry name" value="PQQ_2"/>
    <property type="match status" value="2"/>
</dbReference>
<gene>
    <name evidence="3" type="ORF">FK531_07285</name>
</gene>
<sequence>MRRVLRSAAVSLATISALVVGGCSSDSQVDSIYSTGGWPGMHADARNSDTSPVAGSRSLSFAWSRPLGAPTATAASISSGGQIFVTTRSDNGCNLYSFEIESGRKRWCTRLGPGVAAATPLVDHNTNVYIGEDGAMNSFNEHGQLRWRTVVSGTPMSAQFTGDGNVLFVTQFGVISVLSPQTGKEIVPSYQLIPAPTADQAQDVPLPAAAKGLDQCFFGSPDCPVPHTPAIDLESGRFYVDVWRPGRSQSEIVAMRYADGALSEEWSSDAVPGGSSSSPVLSADGGTLYANDTKGTLWALDTDTGKSRWSHDIGYVAAEGPSVTADGLIVPAGGRDGHLLALRDRGDHAELVWERKDVLQLGVPAQTAGGTGYTVVRDGTAGLAVLAFDTGTGESASQTVLPGAAGFTVGTSIGPSGEVLTPTLLGELFVLKP</sequence>
<dbReference type="InterPro" id="IPR015943">
    <property type="entry name" value="WD40/YVTN_repeat-like_dom_sf"/>
</dbReference>
<dbReference type="PANTHER" id="PTHR34512:SF30">
    <property type="entry name" value="OUTER MEMBRANE PROTEIN ASSEMBLY FACTOR BAMB"/>
    <property type="match status" value="1"/>
</dbReference>
<protein>
    <submittedName>
        <fullName evidence="3">PQQ-like beta-propeller repeat protein</fullName>
    </submittedName>
</protein>
<keyword evidence="4" id="KW-1185">Reference proteome</keyword>
<feature type="signal peptide" evidence="1">
    <location>
        <begin position="1"/>
        <end position="22"/>
    </location>
</feature>
<feature type="domain" description="Pyrrolo-quinoline quinone repeat" evidence="2">
    <location>
        <begin position="264"/>
        <end position="403"/>
    </location>
</feature>
<organism evidence="3 4">
    <name type="scientific">Rhodococcus spelaei</name>
    <dbReference type="NCBI Taxonomy" id="2546320"/>
    <lineage>
        <taxon>Bacteria</taxon>
        <taxon>Bacillati</taxon>
        <taxon>Actinomycetota</taxon>
        <taxon>Actinomycetes</taxon>
        <taxon>Mycobacteriales</taxon>
        <taxon>Nocardiaceae</taxon>
        <taxon>Rhodococcus</taxon>
    </lineage>
</organism>
<evidence type="ECO:0000313" key="4">
    <source>
        <dbReference type="Proteomes" id="UP000316256"/>
    </source>
</evidence>